<dbReference type="EMBL" id="BKAG01000007">
    <property type="protein sequence ID" value="GEP42073.1"/>
    <property type="molecule type" value="Genomic_DNA"/>
</dbReference>
<keyword evidence="9" id="KW-1185">Reference proteome</keyword>
<dbReference type="GO" id="GO:0030313">
    <property type="term" value="C:cell envelope"/>
    <property type="evidence" value="ECO:0007669"/>
    <property type="project" value="UniProtKB-SubCell"/>
</dbReference>
<feature type="domain" description="Multidrug resistance protein MdtA-like barrel-sandwich hybrid" evidence="5">
    <location>
        <begin position="86"/>
        <end position="205"/>
    </location>
</feature>
<dbReference type="Gene3D" id="1.10.287.470">
    <property type="entry name" value="Helix hairpin bin"/>
    <property type="match status" value="1"/>
</dbReference>
<dbReference type="PANTHER" id="PTHR30158:SF23">
    <property type="entry name" value="MULTIDRUG RESISTANCE PROTEIN MEXA"/>
    <property type="match status" value="1"/>
</dbReference>
<dbReference type="AlphaFoldDB" id="A0A512M5R3"/>
<dbReference type="InterPro" id="IPR058626">
    <property type="entry name" value="MdtA-like_b-barrel"/>
</dbReference>
<dbReference type="Gene3D" id="2.40.50.100">
    <property type="match status" value="1"/>
</dbReference>
<dbReference type="PANTHER" id="PTHR30158">
    <property type="entry name" value="ACRA/E-RELATED COMPONENT OF DRUG EFFLUX TRANSPORTER"/>
    <property type="match status" value="1"/>
</dbReference>
<dbReference type="InterPro" id="IPR006143">
    <property type="entry name" value="RND_pump_MFP"/>
</dbReference>
<dbReference type="InterPro" id="IPR058627">
    <property type="entry name" value="MdtA-like_C"/>
</dbReference>
<dbReference type="GO" id="GO:0005886">
    <property type="term" value="C:plasma membrane"/>
    <property type="evidence" value="ECO:0007669"/>
    <property type="project" value="TreeGrafter"/>
</dbReference>
<evidence type="ECO:0000256" key="1">
    <source>
        <dbReference type="ARBA" id="ARBA00004196"/>
    </source>
</evidence>
<dbReference type="Gene3D" id="2.40.420.20">
    <property type="match status" value="1"/>
</dbReference>
<feature type="region of interest" description="Disordered" evidence="3">
    <location>
        <begin position="17"/>
        <end position="60"/>
    </location>
</feature>
<proteinExistence type="inferred from homology"/>
<dbReference type="SUPFAM" id="SSF111369">
    <property type="entry name" value="HlyD-like secretion proteins"/>
    <property type="match status" value="1"/>
</dbReference>
<sequence>MTWKYLMLASLLANSVPSSCNKQKDEAQEAHGEHADKAKGEGEHHEEGGHEEHEEHKSKLIVTRPLKKDTVVTRDYVCQIRSRSNIEVRALERGYLQSTFVKEGQLVKEGDPMFKIQPLVYQAELKSAEAESQAARVEYENTKRLSDSKVVSETELAISKAKLEKTLAQVNLAQTHLGFTDIKAPFSGLLDRLEVRQGSLLDEGDLLIKLSDNSEMWVYFNVPEAEYLDYASEEQPEDRKAVTLVMANGQAFKEKGRVNVIEAEFNNETGTIPFRADFPNPDRLLRHGGTGNILMKKQVKGAILIPQKATFEVLDHHYVFVVGKDDVLTQQRVHISEEIEDLFIISEGVNENDKIVLEGLRQAKSGTKAEYEFQEPAEAFKNLKLRAE</sequence>
<dbReference type="InterPro" id="IPR058624">
    <property type="entry name" value="MdtA-like_HH"/>
</dbReference>
<protein>
    <submittedName>
        <fullName evidence="8">Uncharacterized protein</fullName>
    </submittedName>
</protein>
<organism evidence="8 9">
    <name type="scientific">Brevifollis gellanilyticus</name>
    <dbReference type="NCBI Taxonomy" id="748831"/>
    <lineage>
        <taxon>Bacteria</taxon>
        <taxon>Pseudomonadati</taxon>
        <taxon>Verrucomicrobiota</taxon>
        <taxon>Verrucomicrobiia</taxon>
        <taxon>Verrucomicrobiales</taxon>
        <taxon>Verrucomicrobiaceae</taxon>
    </lineage>
</organism>
<dbReference type="Pfam" id="PF25967">
    <property type="entry name" value="RND-MFP_C"/>
    <property type="match status" value="1"/>
</dbReference>
<evidence type="ECO:0000259" key="4">
    <source>
        <dbReference type="Pfam" id="PF25876"/>
    </source>
</evidence>
<comment type="caution">
    <text evidence="8">The sequence shown here is derived from an EMBL/GenBank/DDBJ whole genome shotgun (WGS) entry which is preliminary data.</text>
</comment>
<dbReference type="InterPro" id="IPR058625">
    <property type="entry name" value="MdtA-like_BSH"/>
</dbReference>
<accession>A0A512M5R3</accession>
<feature type="domain" description="Multidrug resistance protein MdtA-like C-terminal permuted SH3" evidence="7">
    <location>
        <begin position="302"/>
        <end position="360"/>
    </location>
</feature>
<evidence type="ECO:0000256" key="3">
    <source>
        <dbReference type="SAM" id="MobiDB-lite"/>
    </source>
</evidence>
<evidence type="ECO:0000313" key="8">
    <source>
        <dbReference type="EMBL" id="GEP42073.1"/>
    </source>
</evidence>
<dbReference type="Pfam" id="PF25917">
    <property type="entry name" value="BSH_RND"/>
    <property type="match status" value="1"/>
</dbReference>
<evidence type="ECO:0000313" key="9">
    <source>
        <dbReference type="Proteomes" id="UP000321577"/>
    </source>
</evidence>
<dbReference type="GO" id="GO:0046677">
    <property type="term" value="P:response to antibiotic"/>
    <property type="evidence" value="ECO:0007669"/>
    <property type="project" value="TreeGrafter"/>
</dbReference>
<dbReference type="Gene3D" id="2.40.30.170">
    <property type="match status" value="1"/>
</dbReference>
<dbReference type="OrthoDB" id="9801814at2"/>
<comment type="similarity">
    <text evidence="2">Belongs to the membrane fusion protein (MFP) (TC 8.A.1) family.</text>
</comment>
<reference evidence="8 9" key="1">
    <citation type="submission" date="2019-07" db="EMBL/GenBank/DDBJ databases">
        <title>Whole genome shotgun sequence of Brevifollis gellanilyticus NBRC 108608.</title>
        <authorList>
            <person name="Hosoyama A."/>
            <person name="Uohara A."/>
            <person name="Ohji S."/>
            <person name="Ichikawa N."/>
        </authorList>
    </citation>
    <scope>NUCLEOTIDE SEQUENCE [LARGE SCALE GENOMIC DNA]</scope>
    <source>
        <strain evidence="8 9">NBRC 108608</strain>
    </source>
</reference>
<evidence type="ECO:0000259" key="6">
    <source>
        <dbReference type="Pfam" id="PF25944"/>
    </source>
</evidence>
<evidence type="ECO:0000259" key="7">
    <source>
        <dbReference type="Pfam" id="PF25967"/>
    </source>
</evidence>
<feature type="compositionally biased region" description="Basic and acidic residues" evidence="3">
    <location>
        <begin position="22"/>
        <end position="58"/>
    </location>
</feature>
<feature type="domain" description="Multidrug resistance protein MdtA-like alpha-helical hairpin" evidence="4">
    <location>
        <begin position="119"/>
        <end position="175"/>
    </location>
</feature>
<evidence type="ECO:0000256" key="2">
    <source>
        <dbReference type="ARBA" id="ARBA00009477"/>
    </source>
</evidence>
<dbReference type="Proteomes" id="UP000321577">
    <property type="component" value="Unassembled WGS sequence"/>
</dbReference>
<gene>
    <name evidence="8" type="ORF">BGE01nite_13640</name>
</gene>
<feature type="domain" description="Multidrug resistance protein MdtA-like beta-barrel" evidence="6">
    <location>
        <begin position="216"/>
        <end position="297"/>
    </location>
</feature>
<comment type="subcellular location">
    <subcellularLocation>
        <location evidence="1">Cell envelope</location>
    </subcellularLocation>
</comment>
<evidence type="ECO:0000259" key="5">
    <source>
        <dbReference type="Pfam" id="PF25917"/>
    </source>
</evidence>
<dbReference type="NCBIfam" id="TIGR01730">
    <property type="entry name" value="RND_mfp"/>
    <property type="match status" value="1"/>
</dbReference>
<dbReference type="GO" id="GO:0022857">
    <property type="term" value="F:transmembrane transporter activity"/>
    <property type="evidence" value="ECO:0007669"/>
    <property type="project" value="InterPro"/>
</dbReference>
<name>A0A512M5R3_9BACT</name>
<dbReference type="Pfam" id="PF25876">
    <property type="entry name" value="HH_MFP_RND"/>
    <property type="match status" value="1"/>
</dbReference>
<dbReference type="RefSeq" id="WP_146849677.1">
    <property type="nucleotide sequence ID" value="NZ_BKAG01000007.1"/>
</dbReference>
<dbReference type="Pfam" id="PF25944">
    <property type="entry name" value="Beta-barrel_RND"/>
    <property type="match status" value="1"/>
</dbReference>